<keyword evidence="1" id="KW-0812">Transmembrane</keyword>
<evidence type="ECO:0000313" key="2">
    <source>
        <dbReference type="EMBL" id="TLP74444.1"/>
    </source>
</evidence>
<reference evidence="2 3" key="1">
    <citation type="submission" date="2019-05" db="EMBL/GenBank/DDBJ databases">
        <title>Nesterenkonia sp. GY239, isolated from the Southern Atlantic Ocean.</title>
        <authorList>
            <person name="Zhang G."/>
        </authorList>
    </citation>
    <scope>NUCLEOTIDE SEQUENCE [LARGE SCALE GENOMIC DNA]</scope>
    <source>
        <strain evidence="2 3">GY239</strain>
    </source>
</reference>
<dbReference type="EMBL" id="VAWA01000010">
    <property type="protein sequence ID" value="TLP74444.1"/>
    <property type="molecule type" value="Genomic_DNA"/>
</dbReference>
<name>A0A5R9A8E5_9MICC</name>
<dbReference type="RefSeq" id="WP_138170494.1">
    <property type="nucleotide sequence ID" value="NZ_VAWA01000010.1"/>
</dbReference>
<gene>
    <name evidence="2" type="ORF">FEF27_08810</name>
</gene>
<evidence type="ECO:0000313" key="3">
    <source>
        <dbReference type="Proteomes" id="UP000306544"/>
    </source>
</evidence>
<sequence>MVARTRRFNARKFFRFLLIFTAVVYAAGWVLMLLFGLTPDRMENRSMGGWPEYIFELVLSPFLAAAALVIVVVALLIFVGLLLLIFKGYNLFDKVLTRAGFFDIVTHEPSPAVGAGAEPGPGSTKLGQRVAARRELHPLSPQEIKAGTLGTVVGFDEGLGTDYYTVRFASGQTLNNLTDADVVFV</sequence>
<dbReference type="OrthoDB" id="4963697at2"/>
<organism evidence="2 3">
    <name type="scientific">Nesterenkonia sphaerica</name>
    <dbReference type="NCBI Taxonomy" id="1804988"/>
    <lineage>
        <taxon>Bacteria</taxon>
        <taxon>Bacillati</taxon>
        <taxon>Actinomycetota</taxon>
        <taxon>Actinomycetes</taxon>
        <taxon>Micrococcales</taxon>
        <taxon>Micrococcaceae</taxon>
        <taxon>Nesterenkonia</taxon>
    </lineage>
</organism>
<keyword evidence="3" id="KW-1185">Reference proteome</keyword>
<keyword evidence="1" id="KW-0472">Membrane</keyword>
<comment type="caution">
    <text evidence="2">The sequence shown here is derived from an EMBL/GenBank/DDBJ whole genome shotgun (WGS) entry which is preliminary data.</text>
</comment>
<dbReference type="AlphaFoldDB" id="A0A5R9A8E5"/>
<dbReference type="Proteomes" id="UP000306544">
    <property type="component" value="Unassembled WGS sequence"/>
</dbReference>
<protein>
    <submittedName>
        <fullName evidence="2">Uncharacterized protein</fullName>
    </submittedName>
</protein>
<proteinExistence type="predicted"/>
<feature type="transmembrane region" description="Helical" evidence="1">
    <location>
        <begin position="57"/>
        <end position="86"/>
    </location>
</feature>
<keyword evidence="1" id="KW-1133">Transmembrane helix</keyword>
<feature type="transmembrane region" description="Helical" evidence="1">
    <location>
        <begin position="12"/>
        <end position="37"/>
    </location>
</feature>
<evidence type="ECO:0000256" key="1">
    <source>
        <dbReference type="SAM" id="Phobius"/>
    </source>
</evidence>
<accession>A0A5R9A8E5</accession>